<keyword evidence="10" id="KW-1185">Reference proteome</keyword>
<evidence type="ECO:0000256" key="7">
    <source>
        <dbReference type="ARBA" id="ARBA00023211"/>
    </source>
</evidence>
<evidence type="ECO:0000256" key="6">
    <source>
        <dbReference type="ARBA" id="ARBA00023136"/>
    </source>
</evidence>
<evidence type="ECO:0000313" key="9">
    <source>
        <dbReference type="EMBL" id="MBC9205914.1"/>
    </source>
</evidence>
<keyword evidence="2 8" id="KW-1003">Cell membrane</keyword>
<keyword evidence="5 8" id="KW-0406">Ion transport</keyword>
<feature type="transmembrane region" description="Helical" evidence="8">
    <location>
        <begin position="164"/>
        <end position="182"/>
    </location>
</feature>
<evidence type="ECO:0000256" key="2">
    <source>
        <dbReference type="ARBA" id="ARBA00022475"/>
    </source>
</evidence>
<dbReference type="HAMAP" id="MF_01521">
    <property type="entry name" value="MntP_pump"/>
    <property type="match status" value="1"/>
</dbReference>
<keyword evidence="4 8" id="KW-1133">Transmembrane helix</keyword>
<dbReference type="RefSeq" id="WP_187783097.1">
    <property type="nucleotide sequence ID" value="NZ_JACTVA010000004.1"/>
</dbReference>
<feature type="transmembrane region" description="Helical" evidence="8">
    <location>
        <begin position="104"/>
        <end position="130"/>
    </location>
</feature>
<dbReference type="EMBL" id="JACTVA010000004">
    <property type="protein sequence ID" value="MBC9205914.1"/>
    <property type="molecule type" value="Genomic_DNA"/>
</dbReference>
<reference evidence="9 10" key="1">
    <citation type="journal article" date="2013" name="Int. J. Syst. Evol. Microbiol.">
        <title>Roseomonas aerophila sp. nov., isolated from air.</title>
        <authorList>
            <person name="Kim S.J."/>
            <person name="Weon H.Y."/>
            <person name="Ahn J.H."/>
            <person name="Hong S.B."/>
            <person name="Seok S.J."/>
            <person name="Whang K.S."/>
            <person name="Kwon S.W."/>
        </authorList>
    </citation>
    <scope>NUCLEOTIDE SEQUENCE [LARGE SCALE GENOMIC DNA]</scope>
    <source>
        <strain evidence="9 10">NBRC 108923</strain>
    </source>
</reference>
<comment type="subcellular location">
    <subcellularLocation>
        <location evidence="8">Cell membrane</location>
        <topology evidence="8">Multi-pass membrane protein</topology>
    </subcellularLocation>
</comment>
<dbReference type="PANTHER" id="PTHR35529:SF1">
    <property type="entry name" value="MANGANESE EFFLUX PUMP MNTP-RELATED"/>
    <property type="match status" value="1"/>
</dbReference>
<gene>
    <name evidence="8 9" type="primary">mntP</name>
    <name evidence="9" type="ORF">IBL26_03625</name>
</gene>
<comment type="similarity">
    <text evidence="8">Belongs to the MntP (TC 9.B.29) family.</text>
</comment>
<evidence type="ECO:0000256" key="8">
    <source>
        <dbReference type="HAMAP-Rule" id="MF_01521"/>
    </source>
</evidence>
<dbReference type="InterPro" id="IPR003810">
    <property type="entry name" value="Mntp/YtaF"/>
</dbReference>
<evidence type="ECO:0000313" key="10">
    <source>
        <dbReference type="Proteomes" id="UP000626026"/>
    </source>
</evidence>
<evidence type="ECO:0000256" key="4">
    <source>
        <dbReference type="ARBA" id="ARBA00022989"/>
    </source>
</evidence>
<proteinExistence type="inferred from homology"/>
<comment type="caution">
    <text evidence="9">The sequence shown here is derived from an EMBL/GenBank/DDBJ whole genome shotgun (WGS) entry which is preliminary data.</text>
</comment>
<dbReference type="Proteomes" id="UP000626026">
    <property type="component" value="Unassembled WGS sequence"/>
</dbReference>
<keyword evidence="7 8" id="KW-0464">Manganese</keyword>
<keyword evidence="3 8" id="KW-0812">Transmembrane</keyword>
<protein>
    <recommendedName>
        <fullName evidence="8">Putative manganese efflux pump MntP</fullName>
    </recommendedName>
</protein>
<dbReference type="InterPro" id="IPR022929">
    <property type="entry name" value="Put_MntP"/>
</dbReference>
<comment type="function">
    <text evidence="8">Probably functions as a manganese efflux pump.</text>
</comment>
<feature type="transmembrane region" description="Helical" evidence="8">
    <location>
        <begin position="6"/>
        <end position="28"/>
    </location>
</feature>
<feature type="transmembrane region" description="Helical" evidence="8">
    <location>
        <begin position="71"/>
        <end position="92"/>
    </location>
</feature>
<accession>A0ABR7RHV7</accession>
<evidence type="ECO:0000256" key="1">
    <source>
        <dbReference type="ARBA" id="ARBA00022448"/>
    </source>
</evidence>
<dbReference type="PANTHER" id="PTHR35529">
    <property type="entry name" value="MANGANESE EFFLUX PUMP MNTP-RELATED"/>
    <property type="match status" value="1"/>
</dbReference>
<feature type="transmembrane region" description="Helical" evidence="8">
    <location>
        <begin position="40"/>
        <end position="65"/>
    </location>
</feature>
<keyword evidence="1 8" id="KW-0813">Transport</keyword>
<organism evidence="9 10">
    <name type="scientific">Teichococcus aerophilus</name>
    <dbReference type="NCBI Taxonomy" id="1224513"/>
    <lineage>
        <taxon>Bacteria</taxon>
        <taxon>Pseudomonadati</taxon>
        <taxon>Pseudomonadota</taxon>
        <taxon>Alphaproteobacteria</taxon>
        <taxon>Acetobacterales</taxon>
        <taxon>Roseomonadaceae</taxon>
        <taxon>Roseomonas</taxon>
    </lineage>
</organism>
<evidence type="ECO:0000256" key="5">
    <source>
        <dbReference type="ARBA" id="ARBA00023065"/>
    </source>
</evidence>
<dbReference type="Pfam" id="PF02659">
    <property type="entry name" value="Mntp"/>
    <property type="match status" value="1"/>
</dbReference>
<feature type="transmembrane region" description="Helical" evidence="8">
    <location>
        <begin position="136"/>
        <end position="157"/>
    </location>
</feature>
<sequence>MTPIATLVLAFGMSVDAFAAAIGKGAALHRPRWSEALRTGLIFGAVETLTPVLGWALGLAAASYVDAVDHWLAFVILGAVGGRMVIGALRTPRPVEERPQRHSLWLLLATAFGTSIDAAAVGVTLAFIGADIARTALAIGAATFLMATTGMLIGRYLGVRLGRVAEGLGGMGLILLGAKILAEHTLLG</sequence>
<evidence type="ECO:0000256" key="3">
    <source>
        <dbReference type="ARBA" id="ARBA00022692"/>
    </source>
</evidence>
<keyword evidence="6 8" id="KW-0472">Membrane</keyword>
<name>A0ABR7RHV7_9PROT</name>
<dbReference type="NCBIfam" id="NF008546">
    <property type="entry name" value="PRK11469.1"/>
    <property type="match status" value="1"/>
</dbReference>